<dbReference type="GO" id="GO:0019843">
    <property type="term" value="F:rRNA binding"/>
    <property type="evidence" value="ECO:0007669"/>
    <property type="project" value="UniProtKB-UniRule"/>
</dbReference>
<dbReference type="GO" id="GO:0006412">
    <property type="term" value="P:translation"/>
    <property type="evidence" value="ECO:0007669"/>
    <property type="project" value="UniProtKB-UniRule"/>
</dbReference>
<evidence type="ECO:0000259" key="10">
    <source>
        <dbReference type="SMART" id="SM00739"/>
    </source>
</evidence>
<dbReference type="PROSITE" id="PS01108">
    <property type="entry name" value="RIBOSOMAL_L24"/>
    <property type="match status" value="1"/>
</dbReference>
<dbReference type="EMBL" id="PRDK01000004">
    <property type="protein sequence ID" value="MBE8713560.1"/>
    <property type="molecule type" value="Genomic_DNA"/>
</dbReference>
<protein>
    <recommendedName>
        <fullName evidence="6 8">Large ribosomal subunit protein uL24</fullName>
    </recommendedName>
</protein>
<accession>A0A928UUP8</accession>
<keyword evidence="3 8" id="KW-0694">RNA-binding</keyword>
<dbReference type="GO" id="GO:0003735">
    <property type="term" value="F:structural constituent of ribosome"/>
    <property type="evidence" value="ECO:0007669"/>
    <property type="project" value="InterPro"/>
</dbReference>
<dbReference type="InterPro" id="IPR005825">
    <property type="entry name" value="Ribosomal_uL24_CS"/>
</dbReference>
<gene>
    <name evidence="8" type="primary">rplX</name>
    <name evidence="11" type="ORF">C4F49_07700</name>
</gene>
<dbReference type="InterPro" id="IPR057264">
    <property type="entry name" value="Ribosomal_uL24_C"/>
</dbReference>
<keyword evidence="5 8" id="KW-0687">Ribonucleoprotein</keyword>
<dbReference type="InterPro" id="IPR014722">
    <property type="entry name" value="Rib_uL2_dom2"/>
</dbReference>
<dbReference type="NCBIfam" id="TIGR01079">
    <property type="entry name" value="rplX_bact"/>
    <property type="match status" value="1"/>
</dbReference>
<dbReference type="Pfam" id="PF17136">
    <property type="entry name" value="ribosomal_L24"/>
    <property type="match status" value="1"/>
</dbReference>
<reference evidence="11" key="1">
    <citation type="submission" date="2018-02" db="EMBL/GenBank/DDBJ databases">
        <authorList>
            <person name="Vasarhelyi B.M."/>
            <person name="Deshmukh S."/>
            <person name="Balint B."/>
            <person name="Kukolya J."/>
        </authorList>
    </citation>
    <scope>NUCLEOTIDE SEQUENCE</scope>
    <source>
        <strain evidence="11">KB22</strain>
    </source>
</reference>
<evidence type="ECO:0000256" key="1">
    <source>
        <dbReference type="ARBA" id="ARBA00010618"/>
    </source>
</evidence>
<dbReference type="InterPro" id="IPR008991">
    <property type="entry name" value="Translation_prot_SH3-like_sf"/>
</dbReference>
<dbReference type="PANTHER" id="PTHR12903">
    <property type="entry name" value="MITOCHONDRIAL RIBOSOMAL PROTEIN L24"/>
    <property type="match status" value="1"/>
</dbReference>
<dbReference type="SUPFAM" id="SSF50104">
    <property type="entry name" value="Translation proteins SH3-like domain"/>
    <property type="match status" value="1"/>
</dbReference>
<dbReference type="HAMAP" id="MF_01326_B">
    <property type="entry name" value="Ribosomal_uL24_B"/>
    <property type="match status" value="1"/>
</dbReference>
<evidence type="ECO:0000256" key="7">
    <source>
        <dbReference type="ARBA" id="ARBA00058688"/>
    </source>
</evidence>
<dbReference type="Pfam" id="PF00467">
    <property type="entry name" value="KOW"/>
    <property type="match status" value="1"/>
</dbReference>
<evidence type="ECO:0000256" key="3">
    <source>
        <dbReference type="ARBA" id="ARBA00022884"/>
    </source>
</evidence>
<evidence type="ECO:0000256" key="4">
    <source>
        <dbReference type="ARBA" id="ARBA00022980"/>
    </source>
</evidence>
<dbReference type="Proteomes" id="UP000616201">
    <property type="component" value="Unassembled WGS sequence"/>
</dbReference>
<dbReference type="InterPro" id="IPR041988">
    <property type="entry name" value="Ribosomal_uL24_KOW"/>
</dbReference>
<evidence type="ECO:0000313" key="11">
    <source>
        <dbReference type="EMBL" id="MBE8713560.1"/>
    </source>
</evidence>
<evidence type="ECO:0000256" key="2">
    <source>
        <dbReference type="ARBA" id="ARBA00022730"/>
    </source>
</evidence>
<evidence type="ECO:0000256" key="8">
    <source>
        <dbReference type="HAMAP-Rule" id="MF_01326"/>
    </source>
</evidence>
<dbReference type="InterPro" id="IPR003256">
    <property type="entry name" value="Ribosomal_uL24"/>
</dbReference>
<evidence type="ECO:0000313" key="12">
    <source>
        <dbReference type="Proteomes" id="UP000616201"/>
    </source>
</evidence>
<keyword evidence="4 8" id="KW-0689">Ribosomal protein</keyword>
<dbReference type="FunFam" id="2.30.30.30:FF:000004">
    <property type="entry name" value="50S ribosomal protein L24"/>
    <property type="match status" value="1"/>
</dbReference>
<sequence>MAYKKQQTTTHKIKIKSGDLVKVIAGNSKGAQGKVLKVVIDTNRAFVEGANIVKKHTKPSAANPNGGIIEKEAAIHISNLALIDPKSGETTRVGRKLNADGKIVRYAKKSGEEIK</sequence>
<evidence type="ECO:0000256" key="5">
    <source>
        <dbReference type="ARBA" id="ARBA00023274"/>
    </source>
</evidence>
<dbReference type="InterPro" id="IPR005824">
    <property type="entry name" value="KOW"/>
</dbReference>
<dbReference type="SMART" id="SM00739">
    <property type="entry name" value="KOW"/>
    <property type="match status" value="1"/>
</dbReference>
<keyword evidence="2 8" id="KW-0699">rRNA-binding</keyword>
<proteinExistence type="inferred from homology"/>
<dbReference type="RefSeq" id="WP_336244682.1">
    <property type="nucleotide sequence ID" value="NZ_MU158698.1"/>
</dbReference>
<comment type="function">
    <text evidence="7 8">One of the proteins that surrounds the polypeptide exit tunnel on the outside of the subunit.</text>
</comment>
<name>A0A928UUP8_9SPHI</name>
<dbReference type="CDD" id="cd06089">
    <property type="entry name" value="KOW_RPL26"/>
    <property type="match status" value="1"/>
</dbReference>
<dbReference type="GO" id="GO:1990904">
    <property type="term" value="C:ribonucleoprotein complex"/>
    <property type="evidence" value="ECO:0007669"/>
    <property type="project" value="UniProtKB-KW"/>
</dbReference>
<comment type="subunit">
    <text evidence="8">Part of the 50S ribosomal subunit.</text>
</comment>
<organism evidence="11 12">
    <name type="scientific">Sphingobacterium hungaricum</name>
    <dbReference type="NCBI Taxonomy" id="2082723"/>
    <lineage>
        <taxon>Bacteria</taxon>
        <taxon>Pseudomonadati</taxon>
        <taxon>Bacteroidota</taxon>
        <taxon>Sphingobacteriia</taxon>
        <taxon>Sphingobacteriales</taxon>
        <taxon>Sphingobacteriaceae</taxon>
        <taxon>Sphingobacterium</taxon>
    </lineage>
</organism>
<comment type="similarity">
    <text evidence="1 8 9">Belongs to the universal ribosomal protein uL24 family.</text>
</comment>
<evidence type="ECO:0000256" key="6">
    <source>
        <dbReference type="ARBA" id="ARBA00035206"/>
    </source>
</evidence>
<comment type="function">
    <text evidence="8">One of two assembly initiator proteins, it binds directly to the 5'-end of the 23S rRNA, where it nucleates assembly of the 50S subunit.</text>
</comment>
<dbReference type="AlphaFoldDB" id="A0A928UUP8"/>
<comment type="caution">
    <text evidence="11">The sequence shown here is derived from an EMBL/GenBank/DDBJ whole genome shotgun (WGS) entry which is preliminary data.</text>
</comment>
<dbReference type="Gene3D" id="2.30.30.30">
    <property type="match status" value="1"/>
</dbReference>
<keyword evidence="12" id="KW-1185">Reference proteome</keyword>
<evidence type="ECO:0000256" key="9">
    <source>
        <dbReference type="RuleBase" id="RU003477"/>
    </source>
</evidence>
<feature type="domain" description="KOW" evidence="10">
    <location>
        <begin position="14"/>
        <end position="41"/>
    </location>
</feature>
<dbReference type="GO" id="GO:0005840">
    <property type="term" value="C:ribosome"/>
    <property type="evidence" value="ECO:0007669"/>
    <property type="project" value="UniProtKB-KW"/>
</dbReference>